<dbReference type="InterPro" id="IPR036249">
    <property type="entry name" value="Thioredoxin-like_sf"/>
</dbReference>
<keyword evidence="1" id="KW-0812">Transmembrane</keyword>
<keyword evidence="1" id="KW-1133">Transmembrane helix</keyword>
<dbReference type="Gene3D" id="3.40.30.10">
    <property type="entry name" value="Glutaredoxin"/>
    <property type="match status" value="1"/>
</dbReference>
<organism evidence="2 3">
    <name type="scientific">Kluyveromyces dobzhanskii CBS 2104</name>
    <dbReference type="NCBI Taxonomy" id="1427455"/>
    <lineage>
        <taxon>Eukaryota</taxon>
        <taxon>Fungi</taxon>
        <taxon>Dikarya</taxon>
        <taxon>Ascomycota</taxon>
        <taxon>Saccharomycotina</taxon>
        <taxon>Saccharomycetes</taxon>
        <taxon>Saccharomycetales</taxon>
        <taxon>Saccharomycetaceae</taxon>
        <taxon>Kluyveromyces</taxon>
    </lineage>
</organism>
<dbReference type="Proteomes" id="UP000031516">
    <property type="component" value="Unassembled WGS sequence"/>
</dbReference>
<accession>A0A0A8L3W6</accession>
<proteinExistence type="predicted"/>
<name>A0A0A8L3W6_9SACH</name>
<protein>
    <submittedName>
        <fullName evidence="2">WGS project CCBQ000000000 data, contig 00099</fullName>
    </submittedName>
</protein>
<reference evidence="2 3" key="1">
    <citation type="submission" date="2014-03" db="EMBL/GenBank/DDBJ databases">
        <title>The genome of Kluyveromyces dobzhanskii.</title>
        <authorList>
            <person name="Nystedt B."/>
            <person name="Astrom S."/>
        </authorList>
    </citation>
    <scope>NUCLEOTIDE SEQUENCE [LARGE SCALE GENOMIC DNA]</scope>
    <source>
        <strain evidence="2 3">CBS 2104</strain>
    </source>
</reference>
<evidence type="ECO:0000256" key="1">
    <source>
        <dbReference type="SAM" id="Phobius"/>
    </source>
</evidence>
<dbReference type="PROSITE" id="PS51354">
    <property type="entry name" value="GLUTAREDOXIN_2"/>
    <property type="match status" value="1"/>
</dbReference>
<dbReference type="SUPFAM" id="SSF52833">
    <property type="entry name" value="Thioredoxin-like"/>
    <property type="match status" value="1"/>
</dbReference>
<feature type="transmembrane region" description="Helical" evidence="1">
    <location>
        <begin position="16"/>
        <end position="35"/>
    </location>
</feature>
<comment type="caution">
    <text evidence="2">The sequence shown here is derived from an EMBL/GenBank/DDBJ whole genome shotgun (WGS) entry which is preliminary data.</text>
</comment>
<evidence type="ECO:0000313" key="2">
    <source>
        <dbReference type="EMBL" id="CDO92891.1"/>
    </source>
</evidence>
<dbReference type="EMBL" id="CCBQ010000019">
    <property type="protein sequence ID" value="CDO92891.1"/>
    <property type="molecule type" value="Genomic_DNA"/>
</dbReference>
<keyword evidence="3" id="KW-1185">Reference proteome</keyword>
<dbReference type="AlphaFoldDB" id="A0A0A8L3W6"/>
<keyword evidence="1" id="KW-0472">Membrane</keyword>
<gene>
    <name evidence="2" type="ORF">KLDO_g1200</name>
</gene>
<evidence type="ECO:0000313" key="3">
    <source>
        <dbReference type="Proteomes" id="UP000031516"/>
    </source>
</evidence>
<sequence>MGLKTANRSVKKGNRVLLTSLGLFAVVLFIVFTFGNDGSLIDYKRFSTGGLQADELHESEVSASRISKEGDTMSTSLRSILANYAVASAEADSTAEKKMPLGVSELEKKKELREQKVLSPNTISPSESEVAPIVAPKVVQNSGSSGSIGFSGKHASEQFNPSLGFQEILTTSPVILFIKSSVQSSVDLKNILTLEYTFSPEVIVVDLDKHSHGESIQEYIQLNRLATYKSHYEESSKSPDVPYLFVNGVSLINKSLKSDLLNKHADGTLLSKLRYFADGKVSISKLDTPSNS</sequence>
<dbReference type="OrthoDB" id="4035655at2759"/>